<sequence length="207" mass="23797">EHSDDTTNTSTEKYETLITGLIKAHNFPEAKRLFDEARSKEHVFDDNMYLNIFKSATRLNYMKDAVALKELCIEKGIELDDYAMSDLIVCYIKNNDVQEAEQVFNDLVEKGRPPLRFACIALARQFESEGKPDKIKDIYEKYNQVGQEKIPFMRFLLGAYITCQNPDAAIETVREELIEKKTPPGAVGTKALFKKLIVNNFELDKEE</sequence>
<dbReference type="Proteomes" id="UP000694865">
    <property type="component" value="Unplaced"/>
</dbReference>
<reference evidence="4" key="1">
    <citation type="submission" date="2025-08" db="UniProtKB">
        <authorList>
            <consortium name="RefSeq"/>
        </authorList>
    </citation>
    <scope>IDENTIFICATION</scope>
    <source>
        <tissue evidence="4">Testes</tissue>
    </source>
</reference>
<feature type="repeat" description="PPR" evidence="2">
    <location>
        <begin position="80"/>
        <end position="114"/>
    </location>
</feature>
<dbReference type="GeneID" id="102809417"/>
<protein>
    <submittedName>
        <fullName evidence="4">Pentatricopeptide repeat-containing protein At5g39710-like</fullName>
    </submittedName>
</protein>
<dbReference type="RefSeq" id="XP_006820111.1">
    <property type="nucleotide sequence ID" value="XM_006820048.1"/>
</dbReference>
<evidence type="ECO:0000313" key="3">
    <source>
        <dbReference type="Proteomes" id="UP000694865"/>
    </source>
</evidence>
<dbReference type="SUPFAM" id="SSF81901">
    <property type="entry name" value="HCP-like"/>
    <property type="match status" value="1"/>
</dbReference>
<organism evidence="3 4">
    <name type="scientific">Saccoglossus kowalevskii</name>
    <name type="common">Acorn worm</name>
    <dbReference type="NCBI Taxonomy" id="10224"/>
    <lineage>
        <taxon>Eukaryota</taxon>
        <taxon>Metazoa</taxon>
        <taxon>Hemichordata</taxon>
        <taxon>Enteropneusta</taxon>
        <taxon>Harrimaniidae</taxon>
        <taxon>Saccoglossus</taxon>
    </lineage>
</organism>
<dbReference type="InterPro" id="IPR002885">
    <property type="entry name" value="PPR_rpt"/>
</dbReference>
<dbReference type="Gene3D" id="1.25.40.10">
    <property type="entry name" value="Tetratricopeptide repeat domain"/>
    <property type="match status" value="1"/>
</dbReference>
<dbReference type="InterPro" id="IPR011990">
    <property type="entry name" value="TPR-like_helical_dom_sf"/>
</dbReference>
<dbReference type="PROSITE" id="PS51375">
    <property type="entry name" value="PPR"/>
    <property type="match status" value="1"/>
</dbReference>
<evidence type="ECO:0000256" key="1">
    <source>
        <dbReference type="ARBA" id="ARBA00022737"/>
    </source>
</evidence>
<proteinExistence type="predicted"/>
<evidence type="ECO:0000256" key="2">
    <source>
        <dbReference type="PROSITE-ProRule" id="PRU00708"/>
    </source>
</evidence>
<gene>
    <name evidence="4" type="primary">LOC102809417</name>
</gene>
<dbReference type="Pfam" id="PF01535">
    <property type="entry name" value="PPR"/>
    <property type="match status" value="2"/>
</dbReference>
<name>A0ABM0MJC0_SACKO</name>
<dbReference type="NCBIfam" id="TIGR00756">
    <property type="entry name" value="PPR"/>
    <property type="match status" value="2"/>
</dbReference>
<feature type="non-terminal residue" evidence="4">
    <location>
        <position position="1"/>
    </location>
</feature>
<dbReference type="PANTHER" id="PTHR47447:SF17">
    <property type="entry name" value="OS12G0638900 PROTEIN"/>
    <property type="match status" value="1"/>
</dbReference>
<keyword evidence="3" id="KW-1185">Reference proteome</keyword>
<keyword evidence="1" id="KW-0677">Repeat</keyword>
<accession>A0ABM0MJC0</accession>
<dbReference type="PANTHER" id="PTHR47447">
    <property type="entry name" value="OS03G0856100 PROTEIN"/>
    <property type="match status" value="1"/>
</dbReference>
<evidence type="ECO:0000313" key="4">
    <source>
        <dbReference type="RefSeq" id="XP_006820111.1"/>
    </source>
</evidence>